<dbReference type="PANTHER" id="PTHR30238:SF4">
    <property type="entry name" value="SLL1022 PROTEIN"/>
    <property type="match status" value="1"/>
</dbReference>
<feature type="transmembrane region" description="Helical" evidence="6">
    <location>
        <begin position="141"/>
        <end position="159"/>
    </location>
</feature>
<organism evidence="7 8">
    <name type="scientific">Dendrosporobacter quercicolus</name>
    <dbReference type="NCBI Taxonomy" id="146817"/>
    <lineage>
        <taxon>Bacteria</taxon>
        <taxon>Bacillati</taxon>
        <taxon>Bacillota</taxon>
        <taxon>Negativicutes</taxon>
        <taxon>Selenomonadales</taxon>
        <taxon>Sporomusaceae</taxon>
        <taxon>Dendrosporobacter</taxon>
    </lineage>
</organism>
<evidence type="ECO:0000256" key="1">
    <source>
        <dbReference type="ARBA" id="ARBA00004141"/>
    </source>
</evidence>
<feature type="transmembrane region" description="Helical" evidence="6">
    <location>
        <begin position="171"/>
        <end position="189"/>
    </location>
</feature>
<dbReference type="NCBIfam" id="TIGR03717">
    <property type="entry name" value="R_switched_YjbE"/>
    <property type="match status" value="1"/>
</dbReference>
<evidence type="ECO:0000313" key="7">
    <source>
        <dbReference type="EMBL" id="SDM99973.1"/>
    </source>
</evidence>
<evidence type="ECO:0000256" key="6">
    <source>
        <dbReference type="SAM" id="Phobius"/>
    </source>
</evidence>
<keyword evidence="3 6" id="KW-0812">Transmembrane</keyword>
<sequence>MFEIMHLNPDWLVALGSILLLDLLLSGDNAIIIALACKDLPPEQRKKAIFWGCAGAIALRISLTLMAAWLLEIPYLQFAGGIALLWIAVKLLAKDPKVVHVDNFSSLGAAVKTILFADLIMSLDNVLSLAAVAQTVPESKYSLLIIGLLASIPLVIWGSQIFLKIMDKYPVIIYIGAGILGYASAEMVVADKITGPLLNQYSIYIQVVFVIFVLALGHYLKIRHRNAQINPSEN</sequence>
<dbReference type="AlphaFoldDB" id="A0A1G9XUQ9"/>
<evidence type="ECO:0000256" key="3">
    <source>
        <dbReference type="ARBA" id="ARBA00022692"/>
    </source>
</evidence>
<evidence type="ECO:0000256" key="2">
    <source>
        <dbReference type="ARBA" id="ARBA00007511"/>
    </source>
</evidence>
<comment type="similarity">
    <text evidence="2">Belongs to the TerC family.</text>
</comment>
<dbReference type="EMBL" id="FNHB01000010">
    <property type="protein sequence ID" value="SDM99973.1"/>
    <property type="molecule type" value="Genomic_DNA"/>
</dbReference>
<comment type="subcellular location">
    <subcellularLocation>
        <location evidence="1">Membrane</location>
        <topology evidence="1">Multi-pass membrane protein</topology>
    </subcellularLocation>
</comment>
<evidence type="ECO:0000256" key="4">
    <source>
        <dbReference type="ARBA" id="ARBA00022989"/>
    </source>
</evidence>
<dbReference type="STRING" id="146817.SAMN04488502_11038"/>
<proteinExistence type="inferred from homology"/>
<feature type="transmembrane region" description="Helical" evidence="6">
    <location>
        <begin position="201"/>
        <end position="220"/>
    </location>
</feature>
<feature type="transmembrane region" description="Helical" evidence="6">
    <location>
        <begin position="75"/>
        <end position="93"/>
    </location>
</feature>
<name>A0A1G9XUQ9_9FIRM</name>
<evidence type="ECO:0000256" key="5">
    <source>
        <dbReference type="ARBA" id="ARBA00023136"/>
    </source>
</evidence>
<dbReference type="InterPro" id="IPR022301">
    <property type="entry name" value="Integral_membrane_YjbE"/>
</dbReference>
<feature type="transmembrane region" description="Helical" evidence="6">
    <location>
        <begin position="48"/>
        <end position="69"/>
    </location>
</feature>
<dbReference type="GO" id="GO:0016020">
    <property type="term" value="C:membrane"/>
    <property type="evidence" value="ECO:0007669"/>
    <property type="project" value="UniProtKB-SubCell"/>
</dbReference>
<keyword evidence="5 6" id="KW-0472">Membrane</keyword>
<reference evidence="7 8" key="1">
    <citation type="submission" date="2016-10" db="EMBL/GenBank/DDBJ databases">
        <authorList>
            <person name="de Groot N.N."/>
        </authorList>
    </citation>
    <scope>NUCLEOTIDE SEQUENCE [LARGE SCALE GENOMIC DNA]</scope>
    <source>
        <strain evidence="7 8">DSM 1736</strain>
    </source>
</reference>
<keyword evidence="8" id="KW-1185">Reference proteome</keyword>
<feature type="transmembrane region" description="Helical" evidence="6">
    <location>
        <begin position="12"/>
        <end position="36"/>
    </location>
</feature>
<dbReference type="InterPro" id="IPR005496">
    <property type="entry name" value="Integral_membrane_TerC"/>
</dbReference>
<protein>
    <submittedName>
        <fullName evidence="7">Integral membrane protein, YjbE family</fullName>
    </submittedName>
</protein>
<gene>
    <name evidence="7" type="ORF">SAMN04488502_11038</name>
</gene>
<evidence type="ECO:0000313" key="8">
    <source>
        <dbReference type="Proteomes" id="UP000214880"/>
    </source>
</evidence>
<dbReference type="Pfam" id="PF03741">
    <property type="entry name" value="TerC"/>
    <property type="match status" value="1"/>
</dbReference>
<accession>A0A1G9XUQ9</accession>
<dbReference type="Proteomes" id="UP000214880">
    <property type="component" value="Unassembled WGS sequence"/>
</dbReference>
<keyword evidence="4 6" id="KW-1133">Transmembrane helix</keyword>
<dbReference type="PANTHER" id="PTHR30238">
    <property type="entry name" value="MEMBRANE BOUND PREDICTED REDOX MODULATOR"/>
    <property type="match status" value="1"/>
</dbReference>
<dbReference type="RefSeq" id="WP_245698182.1">
    <property type="nucleotide sequence ID" value="NZ_FNHB01000010.1"/>
</dbReference>